<accession>A0A7W3V1S4</accession>
<evidence type="ECO:0000313" key="3">
    <source>
        <dbReference type="Proteomes" id="UP000051254"/>
    </source>
</evidence>
<evidence type="ECO:0000313" key="4">
    <source>
        <dbReference type="Proteomes" id="UP000550609"/>
    </source>
</evidence>
<dbReference type="Proteomes" id="UP000550609">
    <property type="component" value="Unassembled WGS sequence"/>
</dbReference>
<dbReference type="STRING" id="266128.ABB25_11560"/>
<organism evidence="1 3">
    <name type="scientific">Stenotrophomonas koreensis</name>
    <dbReference type="NCBI Taxonomy" id="266128"/>
    <lineage>
        <taxon>Bacteria</taxon>
        <taxon>Pseudomonadati</taxon>
        <taxon>Pseudomonadota</taxon>
        <taxon>Gammaproteobacteria</taxon>
        <taxon>Lysobacterales</taxon>
        <taxon>Lysobacteraceae</taxon>
        <taxon>Stenotrophomonas</taxon>
    </lineage>
</organism>
<proteinExistence type="predicted"/>
<sequence length="85" mass="9081">MQFRLELQISAAEGAIVRVLGMIERRGFTAHAIHAERNGDGSWQLQMLVDGQRPGHTLALQLGKVYDCLAVAVTAQAEVAGAPVA</sequence>
<reference evidence="2 4" key="2">
    <citation type="submission" date="2020-08" db="EMBL/GenBank/DDBJ databases">
        <title>Stenotrophomonas sp. W1S232.</title>
        <authorList>
            <person name="Deng Y."/>
        </authorList>
    </citation>
    <scope>NUCLEOTIDE SEQUENCE [LARGE SCALE GENOMIC DNA]</scope>
    <source>
        <strain evidence="2 4">W1S232</strain>
    </source>
</reference>
<keyword evidence="3" id="KW-1185">Reference proteome</keyword>
<evidence type="ECO:0000313" key="1">
    <source>
        <dbReference type="EMBL" id="KRG55746.1"/>
    </source>
</evidence>
<dbReference type="OrthoDB" id="6198158at2"/>
<dbReference type="RefSeq" id="WP_057666944.1">
    <property type="nucleotide sequence ID" value="NZ_JACIUV010000005.1"/>
</dbReference>
<dbReference type="AlphaFoldDB" id="A0A0R0BN13"/>
<dbReference type="Pfam" id="PF13710">
    <property type="entry name" value="ACT_5"/>
    <property type="match status" value="1"/>
</dbReference>
<dbReference type="EMBL" id="LDJH01000022">
    <property type="protein sequence ID" value="KRG55746.1"/>
    <property type="molecule type" value="Genomic_DNA"/>
</dbReference>
<dbReference type="Proteomes" id="UP000051254">
    <property type="component" value="Unassembled WGS sequence"/>
</dbReference>
<accession>A0A0R0BN13</accession>
<dbReference type="EMBL" id="JACIUV010000005">
    <property type="protein sequence ID" value="MBB1117861.1"/>
    <property type="molecule type" value="Genomic_DNA"/>
</dbReference>
<dbReference type="PATRIC" id="fig|266128.3.peg.1376"/>
<comment type="caution">
    <text evidence="1">The sequence shown here is derived from an EMBL/GenBank/DDBJ whole genome shotgun (WGS) entry which is preliminary data.</text>
</comment>
<evidence type="ECO:0000313" key="2">
    <source>
        <dbReference type="EMBL" id="MBB1117861.1"/>
    </source>
</evidence>
<name>A0A0R0BN13_9GAMM</name>
<reference evidence="1 3" key="1">
    <citation type="submission" date="2015-05" db="EMBL/GenBank/DDBJ databases">
        <title>Genome sequencing and analysis of members of genus Stenotrophomonas.</title>
        <authorList>
            <person name="Patil P.P."/>
            <person name="Midha S."/>
            <person name="Patil P.B."/>
        </authorList>
    </citation>
    <scope>NUCLEOTIDE SEQUENCE [LARGE SCALE GENOMIC DNA]</scope>
    <source>
        <strain evidence="1 3">DSM 17805</strain>
    </source>
</reference>
<protein>
    <submittedName>
        <fullName evidence="2">Acetolactate synthase</fullName>
    </submittedName>
</protein>
<gene>
    <name evidence="1" type="ORF">ABB25_11560</name>
    <name evidence="2" type="ORF">H4O09_12445</name>
</gene>